<comment type="subcellular location">
    <subcellularLocation>
        <location evidence="1">Membrane</location>
        <topology evidence="1">Multi-pass membrane protein</topology>
    </subcellularLocation>
</comment>
<evidence type="ECO:0000259" key="11">
    <source>
        <dbReference type="Pfam" id="PF13609"/>
    </source>
</evidence>
<keyword evidence="9" id="KW-0472">Membrane</keyword>
<feature type="domain" description="Porin" evidence="11">
    <location>
        <begin position="9"/>
        <end position="368"/>
    </location>
</feature>
<dbReference type="InterPro" id="IPR033900">
    <property type="entry name" value="Gram_neg_porin_domain"/>
</dbReference>
<evidence type="ECO:0000256" key="9">
    <source>
        <dbReference type="ARBA" id="ARBA00023136"/>
    </source>
</evidence>
<gene>
    <name evidence="12" type="primary">porB_2</name>
    <name evidence="12" type="ORF">GALL_192700</name>
</gene>
<keyword evidence="3" id="KW-0813">Transport</keyword>
<dbReference type="SUPFAM" id="SSF56935">
    <property type="entry name" value="Porins"/>
    <property type="match status" value="1"/>
</dbReference>
<sequence length="400" mass="41785">MTINKKLMAVAVATAFGVPLAAHADVTVYGKLYPQINHISVDDSSAVGTTVSTLSAKATGTPGTSVTEMQASNSRLGFRGAEDLGGGLKTIFQLEMNAHVNDGTGGSTLWSRNTFVGLRGGFGTVKLGKIDTVYKQLGDHLSFLGVSSGNFVSASSILAKTGFGTSSASSFHLRRDNSIIYESPKVSGFQGLFDYSLGQVPGSTSSGSVVDLGLRYKNGPIYLAVAHEIHKDLFGGSNNVASTMSNITTAGASSNDTSTRLTGQYHFNEGTVIELDFATTELNESGGATGHFQDYKHNSYAVNVQHTMGPVKLQASYVAASAGSCSLVGGVACNTTGLDGKMLNLGTSYSLSKRTYLFALYQKLNNGDGARYNSSELSTKTYIAPGAGTNQFAVGISHSF</sequence>
<dbReference type="InterPro" id="IPR001702">
    <property type="entry name" value="Porin_Gram-ve"/>
</dbReference>
<dbReference type="Pfam" id="PF13609">
    <property type="entry name" value="Porin_4"/>
    <property type="match status" value="1"/>
</dbReference>
<dbReference type="InterPro" id="IPR050298">
    <property type="entry name" value="Gram-neg_bact_OMP"/>
</dbReference>
<evidence type="ECO:0000256" key="3">
    <source>
        <dbReference type="ARBA" id="ARBA00022448"/>
    </source>
</evidence>
<keyword evidence="8" id="KW-0626">Porin</keyword>
<dbReference type="GO" id="GO:0034220">
    <property type="term" value="P:monoatomic ion transmembrane transport"/>
    <property type="evidence" value="ECO:0007669"/>
    <property type="project" value="InterPro"/>
</dbReference>
<dbReference type="GO" id="GO:0009279">
    <property type="term" value="C:cell outer membrane"/>
    <property type="evidence" value="ECO:0007669"/>
    <property type="project" value="InterPro"/>
</dbReference>
<dbReference type="CDD" id="cd00342">
    <property type="entry name" value="gram_neg_porins"/>
    <property type="match status" value="1"/>
</dbReference>
<name>A0A1J5RSV0_9ZZZZ</name>
<keyword evidence="7" id="KW-0406">Ion transport</keyword>
<dbReference type="InterPro" id="IPR023614">
    <property type="entry name" value="Porin_dom_sf"/>
</dbReference>
<dbReference type="GO" id="GO:0046930">
    <property type="term" value="C:pore complex"/>
    <property type="evidence" value="ECO:0007669"/>
    <property type="project" value="UniProtKB-KW"/>
</dbReference>
<dbReference type="PANTHER" id="PTHR34501">
    <property type="entry name" value="PROTEIN YDDL-RELATED"/>
    <property type="match status" value="1"/>
</dbReference>
<protein>
    <submittedName>
        <fullName evidence="12">Major outer membrane protein P.IB</fullName>
    </submittedName>
</protein>
<evidence type="ECO:0000256" key="4">
    <source>
        <dbReference type="ARBA" id="ARBA00022452"/>
    </source>
</evidence>
<dbReference type="PANTHER" id="PTHR34501:SF9">
    <property type="entry name" value="MAJOR OUTER MEMBRANE PROTEIN P.IA"/>
    <property type="match status" value="1"/>
</dbReference>
<dbReference type="EMBL" id="MLJW01000115">
    <property type="protein sequence ID" value="OIQ98769.1"/>
    <property type="molecule type" value="Genomic_DNA"/>
</dbReference>
<dbReference type="GO" id="GO:0015288">
    <property type="term" value="F:porin activity"/>
    <property type="evidence" value="ECO:0007669"/>
    <property type="project" value="UniProtKB-KW"/>
</dbReference>
<evidence type="ECO:0000256" key="5">
    <source>
        <dbReference type="ARBA" id="ARBA00022692"/>
    </source>
</evidence>
<evidence type="ECO:0000256" key="2">
    <source>
        <dbReference type="ARBA" id="ARBA00011233"/>
    </source>
</evidence>
<keyword evidence="6" id="KW-0732">Signal</keyword>
<evidence type="ECO:0000313" key="12">
    <source>
        <dbReference type="EMBL" id="OIQ98769.1"/>
    </source>
</evidence>
<organism evidence="12">
    <name type="scientific">mine drainage metagenome</name>
    <dbReference type="NCBI Taxonomy" id="410659"/>
    <lineage>
        <taxon>unclassified sequences</taxon>
        <taxon>metagenomes</taxon>
        <taxon>ecological metagenomes</taxon>
    </lineage>
</organism>
<dbReference type="PRINTS" id="PR00182">
    <property type="entry name" value="ECOLNEIPORIN"/>
</dbReference>
<keyword evidence="10" id="KW-0998">Cell outer membrane</keyword>
<reference evidence="12" key="1">
    <citation type="submission" date="2016-10" db="EMBL/GenBank/DDBJ databases">
        <title>Sequence of Gallionella enrichment culture.</title>
        <authorList>
            <person name="Poehlein A."/>
            <person name="Muehling M."/>
            <person name="Daniel R."/>
        </authorList>
    </citation>
    <scope>NUCLEOTIDE SEQUENCE</scope>
</reference>
<comment type="subunit">
    <text evidence="2">Homotrimer.</text>
</comment>
<evidence type="ECO:0000256" key="1">
    <source>
        <dbReference type="ARBA" id="ARBA00004141"/>
    </source>
</evidence>
<dbReference type="Gene3D" id="2.40.160.10">
    <property type="entry name" value="Porin"/>
    <property type="match status" value="1"/>
</dbReference>
<dbReference type="PRINTS" id="PR00184">
    <property type="entry name" value="NEISSPPORIN"/>
</dbReference>
<accession>A0A1J5RSV0</accession>
<dbReference type="InterPro" id="IPR002299">
    <property type="entry name" value="Porin_Neis"/>
</dbReference>
<comment type="caution">
    <text evidence="12">The sequence shown here is derived from an EMBL/GenBank/DDBJ whole genome shotgun (WGS) entry which is preliminary data.</text>
</comment>
<dbReference type="AlphaFoldDB" id="A0A1J5RSV0"/>
<evidence type="ECO:0000256" key="7">
    <source>
        <dbReference type="ARBA" id="ARBA00023065"/>
    </source>
</evidence>
<evidence type="ECO:0000256" key="6">
    <source>
        <dbReference type="ARBA" id="ARBA00022729"/>
    </source>
</evidence>
<evidence type="ECO:0000256" key="10">
    <source>
        <dbReference type="ARBA" id="ARBA00023237"/>
    </source>
</evidence>
<proteinExistence type="predicted"/>
<keyword evidence="5" id="KW-0812">Transmembrane</keyword>
<keyword evidence="4" id="KW-1134">Transmembrane beta strand</keyword>
<evidence type="ECO:0000256" key="8">
    <source>
        <dbReference type="ARBA" id="ARBA00023114"/>
    </source>
</evidence>